<evidence type="ECO:0000313" key="4">
    <source>
        <dbReference type="Proteomes" id="UP000053593"/>
    </source>
</evidence>
<organism evidence="3 4">
    <name type="scientific">Collybiopsis luxurians FD-317 M1</name>
    <dbReference type="NCBI Taxonomy" id="944289"/>
    <lineage>
        <taxon>Eukaryota</taxon>
        <taxon>Fungi</taxon>
        <taxon>Dikarya</taxon>
        <taxon>Basidiomycota</taxon>
        <taxon>Agaricomycotina</taxon>
        <taxon>Agaricomycetes</taxon>
        <taxon>Agaricomycetidae</taxon>
        <taxon>Agaricales</taxon>
        <taxon>Marasmiineae</taxon>
        <taxon>Omphalotaceae</taxon>
        <taxon>Collybiopsis</taxon>
        <taxon>Collybiopsis luxurians</taxon>
    </lineage>
</organism>
<reference evidence="3 4" key="1">
    <citation type="submission" date="2014-04" db="EMBL/GenBank/DDBJ databases">
        <title>Evolutionary Origins and Diversification of the Mycorrhizal Mutualists.</title>
        <authorList>
            <consortium name="DOE Joint Genome Institute"/>
            <consortium name="Mycorrhizal Genomics Consortium"/>
            <person name="Kohler A."/>
            <person name="Kuo A."/>
            <person name="Nagy L.G."/>
            <person name="Floudas D."/>
            <person name="Copeland A."/>
            <person name="Barry K.W."/>
            <person name="Cichocki N."/>
            <person name="Veneault-Fourrey C."/>
            <person name="LaButti K."/>
            <person name="Lindquist E.A."/>
            <person name="Lipzen A."/>
            <person name="Lundell T."/>
            <person name="Morin E."/>
            <person name="Murat C."/>
            <person name="Riley R."/>
            <person name="Ohm R."/>
            <person name="Sun H."/>
            <person name="Tunlid A."/>
            <person name="Henrissat B."/>
            <person name="Grigoriev I.V."/>
            <person name="Hibbett D.S."/>
            <person name="Martin F."/>
        </authorList>
    </citation>
    <scope>NUCLEOTIDE SEQUENCE [LARGE SCALE GENOMIC DNA]</scope>
    <source>
        <strain evidence="3 4">FD-317 M1</strain>
    </source>
</reference>
<dbReference type="AlphaFoldDB" id="A0A0D0C9A0"/>
<dbReference type="OrthoDB" id="2535105at2759"/>
<evidence type="ECO:0000256" key="1">
    <source>
        <dbReference type="SAM" id="Phobius"/>
    </source>
</evidence>
<keyword evidence="1" id="KW-0472">Membrane</keyword>
<keyword evidence="1" id="KW-0812">Transmembrane</keyword>
<dbReference type="InterPro" id="IPR045339">
    <property type="entry name" value="DUF6534"/>
</dbReference>
<keyword evidence="1" id="KW-1133">Transmembrane helix</keyword>
<dbReference type="HOGENOM" id="CLU_2184267_0_0_1"/>
<sequence length="109" mass="12157">MFGQLLGDTAAAVYTTKENLQVYLKLHEWLIIGPLVIRSMVDVIISVTLVYYLVCERTNAYKKTIAVLDKLILWSIETGVIMRYAPKTSKFSCHKSIGATPLARSASCC</sequence>
<dbReference type="Pfam" id="PF20152">
    <property type="entry name" value="DUF6534"/>
    <property type="match status" value="1"/>
</dbReference>
<name>A0A0D0C9A0_9AGAR</name>
<accession>A0A0D0C9A0</accession>
<gene>
    <name evidence="3" type="ORF">GYMLUDRAFT_680256</name>
</gene>
<dbReference type="EMBL" id="KN834781">
    <property type="protein sequence ID" value="KIK59044.1"/>
    <property type="molecule type" value="Genomic_DNA"/>
</dbReference>
<keyword evidence="4" id="KW-1185">Reference proteome</keyword>
<evidence type="ECO:0000313" key="3">
    <source>
        <dbReference type="EMBL" id="KIK59044.1"/>
    </source>
</evidence>
<feature type="transmembrane region" description="Helical" evidence="1">
    <location>
        <begin position="29"/>
        <end position="54"/>
    </location>
</feature>
<proteinExistence type="predicted"/>
<dbReference type="Proteomes" id="UP000053593">
    <property type="component" value="Unassembled WGS sequence"/>
</dbReference>
<protein>
    <submittedName>
        <fullName evidence="3">Unplaced genomic scaffold GYMLUscaffold_33, whole genome shotgun sequence</fullName>
    </submittedName>
</protein>
<evidence type="ECO:0000259" key="2">
    <source>
        <dbReference type="Pfam" id="PF20152"/>
    </source>
</evidence>
<feature type="domain" description="DUF6534" evidence="2">
    <location>
        <begin position="40"/>
        <end position="85"/>
    </location>
</feature>